<reference evidence="8 9" key="1">
    <citation type="journal article" date="2022" name="Nat. Ecol. Evol.">
        <title>A masculinizing supergene underlies an exaggerated male reproductive morph in a spider.</title>
        <authorList>
            <person name="Hendrickx F."/>
            <person name="De Corte Z."/>
            <person name="Sonet G."/>
            <person name="Van Belleghem S.M."/>
            <person name="Kostlbacher S."/>
            <person name="Vangestel C."/>
        </authorList>
    </citation>
    <scope>NUCLEOTIDE SEQUENCE [LARGE SCALE GENOMIC DNA]</scope>
    <source>
        <strain evidence="8">W744_W776</strain>
    </source>
</reference>
<accession>A0AAV6UF49</accession>
<dbReference type="InterPro" id="IPR036390">
    <property type="entry name" value="WH_DNA-bd_sf"/>
</dbReference>
<evidence type="ECO:0000313" key="9">
    <source>
        <dbReference type="Proteomes" id="UP000827092"/>
    </source>
</evidence>
<keyword evidence="4" id="KW-0539">Nucleus</keyword>
<evidence type="ECO:0000256" key="3">
    <source>
        <dbReference type="ARBA" id="ARBA00023125"/>
    </source>
</evidence>
<dbReference type="PANTHER" id="PTHR10015">
    <property type="entry name" value="HEAT SHOCK TRANSCRIPTION FACTOR"/>
    <property type="match status" value="1"/>
</dbReference>
<protein>
    <recommendedName>
        <fullName evidence="7">HSF-type DNA-binding domain-containing protein</fullName>
    </recommendedName>
</protein>
<dbReference type="SMART" id="SM00415">
    <property type="entry name" value="HSF"/>
    <property type="match status" value="1"/>
</dbReference>
<dbReference type="Proteomes" id="UP000827092">
    <property type="component" value="Unassembled WGS sequence"/>
</dbReference>
<evidence type="ECO:0000256" key="2">
    <source>
        <dbReference type="ARBA" id="ARBA00006403"/>
    </source>
</evidence>
<keyword evidence="9" id="KW-1185">Reference proteome</keyword>
<dbReference type="PANTHER" id="PTHR10015:SF465">
    <property type="entry name" value="HSF-TYPE DNA-BINDING DOMAIN-CONTAINING PROTEIN"/>
    <property type="match status" value="1"/>
</dbReference>
<evidence type="ECO:0000259" key="7">
    <source>
        <dbReference type="SMART" id="SM00415"/>
    </source>
</evidence>
<dbReference type="InterPro" id="IPR000232">
    <property type="entry name" value="HSF_DNA-bd"/>
</dbReference>
<feature type="domain" description="HSF-type DNA-binding" evidence="7">
    <location>
        <begin position="2"/>
        <end position="98"/>
    </location>
</feature>
<proteinExistence type="inferred from homology"/>
<comment type="subcellular location">
    <subcellularLocation>
        <location evidence="1">Nucleus</location>
    </subcellularLocation>
</comment>
<comment type="caution">
    <text evidence="8">The sequence shown here is derived from an EMBL/GenBank/DDBJ whole genome shotgun (WGS) entry which is preliminary data.</text>
</comment>
<dbReference type="AlphaFoldDB" id="A0AAV6UF49"/>
<evidence type="ECO:0000256" key="4">
    <source>
        <dbReference type="ARBA" id="ARBA00023242"/>
    </source>
</evidence>
<sequence length="340" mass="39098">MRFPELLWSLVNECKSGAIAWSKDGDSVLFDYVKFKEEYMKDITNFKTTNIASFVRQLNLYGFRKYQKPNMYGIKLHEFFHPLFIRGRQDLMNKMKRKSAYSSKKKFFSESSIMQKDYVDKDHVYKKDKKPRRTKPETSSSAENTLDSFPTPVRHIQPTSSMEQMQKFMFNNPLAGSNIANKNMPGFLLPQSWMNPAFFNPGNWNRNVLGGIENLNRNFPRGFGNWNINVPEGTGNWNRNVPGSSEMWNNVPGSTGNGNDPEGTENDENRLYSNLMRGYPVLKRGEGNAHYLIMPGYGPYGGMYPNPDFYMNTMPISGMPIKKDSNEASDKASEEECIIH</sequence>
<dbReference type="SUPFAM" id="SSF46785">
    <property type="entry name" value="Winged helix' DNA-binding domain"/>
    <property type="match status" value="1"/>
</dbReference>
<feature type="compositionally biased region" description="Polar residues" evidence="6">
    <location>
        <begin position="137"/>
        <end position="148"/>
    </location>
</feature>
<evidence type="ECO:0000313" key="8">
    <source>
        <dbReference type="EMBL" id="KAG8183102.1"/>
    </source>
</evidence>
<dbReference type="EMBL" id="JAFNEN010000432">
    <property type="protein sequence ID" value="KAG8183102.1"/>
    <property type="molecule type" value="Genomic_DNA"/>
</dbReference>
<dbReference type="GO" id="GO:0043565">
    <property type="term" value="F:sequence-specific DNA binding"/>
    <property type="evidence" value="ECO:0007669"/>
    <property type="project" value="InterPro"/>
</dbReference>
<feature type="region of interest" description="Disordered" evidence="6">
    <location>
        <begin position="124"/>
        <end position="153"/>
    </location>
</feature>
<dbReference type="GO" id="GO:0005634">
    <property type="term" value="C:nucleus"/>
    <property type="evidence" value="ECO:0007669"/>
    <property type="project" value="UniProtKB-SubCell"/>
</dbReference>
<dbReference type="Pfam" id="PF00447">
    <property type="entry name" value="HSF_DNA-bind"/>
    <property type="match status" value="1"/>
</dbReference>
<evidence type="ECO:0000256" key="1">
    <source>
        <dbReference type="ARBA" id="ARBA00004123"/>
    </source>
</evidence>
<name>A0AAV6UF49_9ARAC</name>
<keyword evidence="3" id="KW-0238">DNA-binding</keyword>
<comment type="similarity">
    <text evidence="2 5">Belongs to the HSF family.</text>
</comment>
<evidence type="ECO:0000256" key="6">
    <source>
        <dbReference type="SAM" id="MobiDB-lite"/>
    </source>
</evidence>
<evidence type="ECO:0000256" key="5">
    <source>
        <dbReference type="RuleBase" id="RU004020"/>
    </source>
</evidence>
<organism evidence="8 9">
    <name type="scientific">Oedothorax gibbosus</name>
    <dbReference type="NCBI Taxonomy" id="931172"/>
    <lineage>
        <taxon>Eukaryota</taxon>
        <taxon>Metazoa</taxon>
        <taxon>Ecdysozoa</taxon>
        <taxon>Arthropoda</taxon>
        <taxon>Chelicerata</taxon>
        <taxon>Arachnida</taxon>
        <taxon>Araneae</taxon>
        <taxon>Araneomorphae</taxon>
        <taxon>Entelegynae</taxon>
        <taxon>Araneoidea</taxon>
        <taxon>Linyphiidae</taxon>
        <taxon>Erigoninae</taxon>
        <taxon>Oedothorax</taxon>
    </lineage>
</organism>
<gene>
    <name evidence="8" type="ORF">JTE90_019986</name>
</gene>
<dbReference type="Gene3D" id="1.10.10.10">
    <property type="entry name" value="Winged helix-like DNA-binding domain superfamily/Winged helix DNA-binding domain"/>
    <property type="match status" value="1"/>
</dbReference>
<dbReference type="GO" id="GO:0003700">
    <property type="term" value="F:DNA-binding transcription factor activity"/>
    <property type="evidence" value="ECO:0007669"/>
    <property type="project" value="InterPro"/>
</dbReference>
<dbReference type="InterPro" id="IPR036388">
    <property type="entry name" value="WH-like_DNA-bd_sf"/>
</dbReference>